<dbReference type="EMBL" id="CYKH01001233">
    <property type="protein sequence ID" value="CUG86055.1"/>
    <property type="molecule type" value="Genomic_DNA"/>
</dbReference>
<protein>
    <submittedName>
        <fullName evidence="2">Uncharacterized protein</fullName>
    </submittedName>
</protein>
<accession>A0A0S4J7B2</accession>
<dbReference type="AlphaFoldDB" id="A0A0S4J7B2"/>
<evidence type="ECO:0000313" key="2">
    <source>
        <dbReference type="EMBL" id="CUG86055.1"/>
    </source>
</evidence>
<feature type="region of interest" description="Disordered" evidence="1">
    <location>
        <begin position="250"/>
        <end position="270"/>
    </location>
</feature>
<feature type="compositionally biased region" description="Low complexity" evidence="1">
    <location>
        <begin position="22"/>
        <end position="35"/>
    </location>
</feature>
<dbReference type="Proteomes" id="UP000051952">
    <property type="component" value="Unassembled WGS sequence"/>
</dbReference>
<proteinExistence type="predicted"/>
<dbReference type="VEuPathDB" id="TriTrypDB:BSAL_91505"/>
<sequence>MRRRHAEGLSVRPVVPVPPSPRSLLSSSSSVSTSRATQRTVATPRVGVASDVVQQFFNGSSLRPTTKGAHVAVRPDVLVRGTRGGASTTSTEYPPVSLPHIPSASPRSLPSPALIHPKQSTQQQQDSAAYAVQRSQFPIKGNSAFGDEVTVDVGMMSKVTLHRAEELMQSYRRRHGERLRVIKEHCSVDMYSDAYDAIDGAEQATLYVNRPITEDDFRQATKQTDFDSRFADMMTLFMHNDLNAVITEALGGSSSPTKKPGSPAPNVGHDAPLDYASLRFVSKQFLEGQEGATEEAKKRTLYKSFRVLQARRGQDDPLAATVSVSAALNEESSPATTAQYASPTRTFSTTGADIGDDDDAVDTWQESDGTDSDDDVP</sequence>
<evidence type="ECO:0000313" key="3">
    <source>
        <dbReference type="Proteomes" id="UP000051952"/>
    </source>
</evidence>
<feature type="compositionally biased region" description="Acidic residues" evidence="1">
    <location>
        <begin position="368"/>
        <end position="377"/>
    </location>
</feature>
<keyword evidence="3" id="KW-1185">Reference proteome</keyword>
<feature type="compositionally biased region" description="Low complexity" evidence="1">
    <location>
        <begin position="251"/>
        <end position="265"/>
    </location>
</feature>
<feature type="region of interest" description="Disordered" evidence="1">
    <location>
        <begin position="1"/>
        <end position="42"/>
    </location>
</feature>
<name>A0A0S4J7B2_BODSA</name>
<reference evidence="3" key="1">
    <citation type="submission" date="2015-09" db="EMBL/GenBank/DDBJ databases">
        <authorList>
            <consortium name="Pathogen Informatics"/>
        </authorList>
    </citation>
    <scope>NUCLEOTIDE SEQUENCE [LARGE SCALE GENOMIC DNA]</scope>
    <source>
        <strain evidence="3">Lake Konstanz</strain>
    </source>
</reference>
<gene>
    <name evidence="2" type="ORF">BSAL_91505</name>
</gene>
<evidence type="ECO:0000256" key="1">
    <source>
        <dbReference type="SAM" id="MobiDB-lite"/>
    </source>
</evidence>
<feature type="region of interest" description="Disordered" evidence="1">
    <location>
        <begin position="81"/>
        <end position="111"/>
    </location>
</feature>
<organism evidence="2 3">
    <name type="scientific">Bodo saltans</name>
    <name type="common">Flagellated protozoan</name>
    <dbReference type="NCBI Taxonomy" id="75058"/>
    <lineage>
        <taxon>Eukaryota</taxon>
        <taxon>Discoba</taxon>
        <taxon>Euglenozoa</taxon>
        <taxon>Kinetoplastea</taxon>
        <taxon>Metakinetoplastina</taxon>
        <taxon>Eubodonida</taxon>
        <taxon>Bodonidae</taxon>
        <taxon>Bodo</taxon>
    </lineage>
</organism>
<feature type="compositionally biased region" description="Polar residues" evidence="1">
    <location>
        <begin position="329"/>
        <end position="348"/>
    </location>
</feature>
<feature type="compositionally biased region" description="Low complexity" evidence="1">
    <location>
        <begin position="102"/>
        <end position="111"/>
    </location>
</feature>
<feature type="region of interest" description="Disordered" evidence="1">
    <location>
        <begin position="329"/>
        <end position="377"/>
    </location>
</feature>